<sequence>MPAFDPPKLDGYTMQWSELFFTNESQRNVQGCFLDIALSHTQRNKGWLLPMQALAWRNGVMRSEGSRQQELLTLRGKHTPTPQECGDKAWELGEDEKRLGKERDRDAREARGYGLPCAPPLLKNHEDEETKAAMWSRLPTNISKSLP</sequence>
<feature type="compositionally biased region" description="Basic and acidic residues" evidence="1">
    <location>
        <begin position="85"/>
        <end position="111"/>
    </location>
</feature>
<proteinExistence type="predicted"/>
<dbReference type="EMBL" id="QRBI01000108">
    <property type="protein sequence ID" value="RMC11611.1"/>
    <property type="molecule type" value="Genomic_DNA"/>
</dbReference>
<evidence type="ECO:0000313" key="2">
    <source>
        <dbReference type="EMBL" id="RMC11611.1"/>
    </source>
</evidence>
<feature type="compositionally biased region" description="Polar residues" evidence="1">
    <location>
        <begin position="138"/>
        <end position="147"/>
    </location>
</feature>
<evidence type="ECO:0000256" key="1">
    <source>
        <dbReference type="SAM" id="MobiDB-lite"/>
    </source>
</evidence>
<protein>
    <submittedName>
        <fullName evidence="2">Uncharacterized protein</fullName>
    </submittedName>
</protein>
<dbReference type="AlphaFoldDB" id="A0A3M0KG87"/>
<evidence type="ECO:0000313" key="3">
    <source>
        <dbReference type="Proteomes" id="UP000269221"/>
    </source>
</evidence>
<reference evidence="2 3" key="1">
    <citation type="submission" date="2018-07" db="EMBL/GenBank/DDBJ databases">
        <title>A high quality draft genome assembly of the barn swallow (H. rustica rustica).</title>
        <authorList>
            <person name="Formenti G."/>
            <person name="Chiara M."/>
            <person name="Poveda L."/>
            <person name="Francoijs K.-J."/>
            <person name="Bonisoli-Alquati A."/>
            <person name="Canova L."/>
            <person name="Gianfranceschi L."/>
            <person name="Horner D.S."/>
            <person name="Saino N."/>
        </authorList>
    </citation>
    <scope>NUCLEOTIDE SEQUENCE [LARGE SCALE GENOMIC DNA]</scope>
    <source>
        <strain evidence="2">Chelidonia</strain>
        <tissue evidence="2">Blood</tissue>
    </source>
</reference>
<accession>A0A3M0KG87</accession>
<dbReference type="Proteomes" id="UP000269221">
    <property type="component" value="Unassembled WGS sequence"/>
</dbReference>
<name>A0A3M0KG87_HIRRU</name>
<feature type="region of interest" description="Disordered" evidence="1">
    <location>
        <begin position="75"/>
        <end position="147"/>
    </location>
</feature>
<gene>
    <name evidence="2" type="ORF">DUI87_11732</name>
</gene>
<keyword evidence="3" id="KW-1185">Reference proteome</keyword>
<comment type="caution">
    <text evidence="2">The sequence shown here is derived from an EMBL/GenBank/DDBJ whole genome shotgun (WGS) entry which is preliminary data.</text>
</comment>
<organism evidence="2 3">
    <name type="scientific">Hirundo rustica rustica</name>
    <dbReference type="NCBI Taxonomy" id="333673"/>
    <lineage>
        <taxon>Eukaryota</taxon>
        <taxon>Metazoa</taxon>
        <taxon>Chordata</taxon>
        <taxon>Craniata</taxon>
        <taxon>Vertebrata</taxon>
        <taxon>Euteleostomi</taxon>
        <taxon>Archelosauria</taxon>
        <taxon>Archosauria</taxon>
        <taxon>Dinosauria</taxon>
        <taxon>Saurischia</taxon>
        <taxon>Theropoda</taxon>
        <taxon>Coelurosauria</taxon>
        <taxon>Aves</taxon>
        <taxon>Neognathae</taxon>
        <taxon>Neoaves</taxon>
        <taxon>Telluraves</taxon>
        <taxon>Australaves</taxon>
        <taxon>Passeriformes</taxon>
        <taxon>Sylvioidea</taxon>
        <taxon>Hirundinidae</taxon>
        <taxon>Hirundo</taxon>
    </lineage>
</organism>